<evidence type="ECO:0000313" key="3">
    <source>
        <dbReference type="Proteomes" id="UP000019140"/>
    </source>
</evidence>
<comment type="caution">
    <text evidence="2">The sequence shown here is derived from an EMBL/GenBank/DDBJ whole genome shotgun (WGS) entry which is preliminary data.</text>
</comment>
<accession>W4MCB7</accession>
<proteinExistence type="predicted"/>
<reference evidence="2 3" key="1">
    <citation type="journal article" date="2014" name="Nature">
        <title>An environmental bacterial taxon with a large and distinct metabolic repertoire.</title>
        <authorList>
            <person name="Wilson M.C."/>
            <person name="Mori T."/>
            <person name="Ruckert C."/>
            <person name="Uria A.R."/>
            <person name="Helf M.J."/>
            <person name="Takada K."/>
            <person name="Gernert C."/>
            <person name="Steffens U.A."/>
            <person name="Heycke N."/>
            <person name="Schmitt S."/>
            <person name="Rinke C."/>
            <person name="Helfrich E.J."/>
            <person name="Brachmann A.O."/>
            <person name="Gurgui C."/>
            <person name="Wakimoto T."/>
            <person name="Kracht M."/>
            <person name="Crusemann M."/>
            <person name="Hentschel U."/>
            <person name="Abe I."/>
            <person name="Matsunaga S."/>
            <person name="Kalinowski J."/>
            <person name="Takeyama H."/>
            <person name="Piel J."/>
        </authorList>
    </citation>
    <scope>NUCLEOTIDE SEQUENCE [LARGE SCALE GENOMIC DNA]</scope>
    <source>
        <strain evidence="3">TSY2</strain>
    </source>
</reference>
<organism evidence="2 3">
    <name type="scientific">Candidatus Entotheonella gemina</name>
    <dbReference type="NCBI Taxonomy" id="1429439"/>
    <lineage>
        <taxon>Bacteria</taxon>
        <taxon>Pseudomonadati</taxon>
        <taxon>Nitrospinota/Tectimicrobiota group</taxon>
        <taxon>Candidatus Tectimicrobiota</taxon>
        <taxon>Candidatus Entotheonellia</taxon>
        <taxon>Candidatus Entotheonellales</taxon>
        <taxon>Candidatus Entotheonellaceae</taxon>
        <taxon>Candidatus Entotheonella</taxon>
    </lineage>
</organism>
<keyword evidence="3" id="KW-1185">Reference proteome</keyword>
<dbReference type="Pfam" id="PF10263">
    <property type="entry name" value="SprT-like"/>
    <property type="match status" value="1"/>
</dbReference>
<evidence type="ECO:0000259" key="1">
    <source>
        <dbReference type="Pfam" id="PF10263"/>
    </source>
</evidence>
<dbReference type="AlphaFoldDB" id="W4MCB7"/>
<name>W4MCB7_9BACT</name>
<evidence type="ECO:0000313" key="2">
    <source>
        <dbReference type="EMBL" id="ETX07848.1"/>
    </source>
</evidence>
<protein>
    <recommendedName>
        <fullName evidence="1">SprT-like domain-containing protein</fullName>
    </recommendedName>
</protein>
<sequence>MNPVDKSDACDGIGWRQWLERRLKSRVSLTWTDNRPSMISVTRHPASGYRLRLHHMFQVAPACVWQALADYARNQNAAAKQLLQAYIHQQQSLIRHPPDSQPSVPVLQARGRYVDLNAIYQHLNRQYFNHQVQADITWMRMSLQRKRTSIRFGVYDRQQKLIRIHRLLDQSFVPHYFVESVVFHEMLHQLIPAIRIHGRWYNHPPAFKQAERQYPYYQEAQKWERENLHRLLG</sequence>
<feature type="domain" description="SprT-like" evidence="1">
    <location>
        <begin position="117"/>
        <end position="214"/>
    </location>
</feature>
<dbReference type="EMBL" id="AZHX01000356">
    <property type="protein sequence ID" value="ETX07848.1"/>
    <property type="molecule type" value="Genomic_DNA"/>
</dbReference>
<gene>
    <name evidence="2" type="ORF">ETSY2_08815</name>
</gene>
<dbReference type="InterPro" id="IPR006640">
    <property type="entry name" value="SprT-like_domain"/>
</dbReference>
<dbReference type="Proteomes" id="UP000019140">
    <property type="component" value="Unassembled WGS sequence"/>
</dbReference>
<dbReference type="GO" id="GO:0006950">
    <property type="term" value="P:response to stress"/>
    <property type="evidence" value="ECO:0007669"/>
    <property type="project" value="UniProtKB-ARBA"/>
</dbReference>
<dbReference type="HOGENOM" id="CLU_073040_0_0_7"/>